<keyword evidence="4" id="KW-1185">Reference proteome</keyword>
<evidence type="ECO:0000313" key="3">
    <source>
        <dbReference type="EMBL" id="PHH75306.1"/>
    </source>
</evidence>
<dbReference type="GO" id="GO:0030488">
    <property type="term" value="P:tRNA methylation"/>
    <property type="evidence" value="ECO:0007669"/>
    <property type="project" value="TreeGrafter"/>
</dbReference>
<dbReference type="Gene3D" id="3.40.50.300">
    <property type="entry name" value="P-loop containing nucleotide triphosphate hydrolases"/>
    <property type="match status" value="1"/>
</dbReference>
<dbReference type="GO" id="GO:0005525">
    <property type="term" value="F:GTP binding"/>
    <property type="evidence" value="ECO:0007669"/>
    <property type="project" value="InterPro"/>
</dbReference>
<dbReference type="AlphaFoldDB" id="A0A2C5Z5M3"/>
<dbReference type="InterPro" id="IPR027368">
    <property type="entry name" value="MnmE_dom2"/>
</dbReference>
<feature type="domain" description="GTP-binding protein TrmE N-terminal" evidence="2">
    <location>
        <begin position="31"/>
        <end position="159"/>
    </location>
</feature>
<evidence type="ECO:0000313" key="4">
    <source>
        <dbReference type="Proteomes" id="UP000226431"/>
    </source>
</evidence>
<dbReference type="Pfam" id="PF01926">
    <property type="entry name" value="MMR_HSR1"/>
    <property type="match status" value="1"/>
</dbReference>
<dbReference type="InterPro" id="IPR006073">
    <property type="entry name" value="GTP-bd"/>
</dbReference>
<dbReference type="Proteomes" id="UP000226431">
    <property type="component" value="Unassembled WGS sequence"/>
</dbReference>
<dbReference type="InterPro" id="IPR005225">
    <property type="entry name" value="Small_GTP-bd"/>
</dbReference>
<evidence type="ECO:0000259" key="1">
    <source>
        <dbReference type="Pfam" id="PF01926"/>
    </source>
</evidence>
<name>A0A2C5Z5M3_9HYPO</name>
<dbReference type="InterPro" id="IPR027417">
    <property type="entry name" value="P-loop_NTPase"/>
</dbReference>
<dbReference type="EMBL" id="NJES01000224">
    <property type="protein sequence ID" value="PHH75306.1"/>
    <property type="molecule type" value="Genomic_DNA"/>
</dbReference>
<dbReference type="Gene3D" id="3.30.1360.120">
    <property type="entry name" value="Probable tRNA modification gtpase trme, domain 1"/>
    <property type="match status" value="1"/>
</dbReference>
<evidence type="ECO:0000259" key="2">
    <source>
        <dbReference type="Pfam" id="PF10396"/>
    </source>
</evidence>
<dbReference type="SUPFAM" id="SSF52540">
    <property type="entry name" value="P-loop containing nucleoside triphosphate hydrolases"/>
    <property type="match status" value="1"/>
</dbReference>
<dbReference type="OrthoDB" id="188276at2759"/>
<dbReference type="GO" id="GO:0002098">
    <property type="term" value="P:tRNA wobble uridine modification"/>
    <property type="evidence" value="ECO:0007669"/>
    <property type="project" value="TreeGrafter"/>
</dbReference>
<accession>A0A2C5Z5M3</accession>
<sequence length="378" mass="40578">MIARSLNLARRPLAPRWQPMTRGPRRASTDTIYALSSGPGRAAIAVIRLSGPACLHACQCDVYRSLCPGKPTPRPRMATMRKLLDKQAGVLDPQALVLFLPGPATVTGEDVLELHVHGGRATVRAVLAAVPLTTTMTETERVRYAEPGEFTRRAFLSGKMDLAQVEALGHGLEAETELQRRAAVEGSSGSLGRRYEAWRRRLLEARAELEALIDFSEDQHFDESPAELMAGVVTGVEAMVRDMKLYREMGQRGDLLRRGIRVALLGPPNVGKSSLMNIVVGREASIVSDEAGTTRDVVEASLDLRGYLCSFADTAGFRAVGGKVEAEGMRRARVQAGDADVVVVVASIEVGADGPMVLYDAETVSLSAGAPARPKPAA</sequence>
<dbReference type="Pfam" id="PF10396">
    <property type="entry name" value="TrmE_N"/>
    <property type="match status" value="1"/>
</dbReference>
<proteinExistence type="predicted"/>
<reference evidence="3 4" key="1">
    <citation type="submission" date="2017-06" db="EMBL/GenBank/DDBJ databases">
        <title>Ant-infecting Ophiocordyceps genomes reveal a high diversity of potential behavioral manipulation genes and a possible major role for enterotoxins.</title>
        <authorList>
            <person name="De Bekker C."/>
            <person name="Evans H.C."/>
            <person name="Brachmann A."/>
            <person name="Hughes D.P."/>
        </authorList>
    </citation>
    <scope>NUCLEOTIDE SEQUENCE [LARGE SCALE GENOMIC DNA]</scope>
    <source>
        <strain evidence="3 4">Map16</strain>
    </source>
</reference>
<dbReference type="CDD" id="cd14858">
    <property type="entry name" value="TrmE_N"/>
    <property type="match status" value="1"/>
</dbReference>
<dbReference type="GO" id="GO:0005739">
    <property type="term" value="C:mitochondrion"/>
    <property type="evidence" value="ECO:0007669"/>
    <property type="project" value="TreeGrafter"/>
</dbReference>
<dbReference type="NCBIfam" id="TIGR00231">
    <property type="entry name" value="small_GTP"/>
    <property type="match status" value="1"/>
</dbReference>
<comment type="caution">
    <text evidence="3">The sequence shown here is derived from an EMBL/GenBank/DDBJ whole genome shotgun (WGS) entry which is preliminary data.</text>
</comment>
<dbReference type="PANTHER" id="PTHR42714:SF2">
    <property type="entry name" value="TRNA MODIFICATION GTPASE GTPBP3, MITOCHONDRIAL"/>
    <property type="match status" value="1"/>
</dbReference>
<dbReference type="STRING" id="2004952.A0A2C5Z5M3"/>
<dbReference type="CDD" id="cd04164">
    <property type="entry name" value="trmE"/>
    <property type="match status" value="1"/>
</dbReference>
<dbReference type="InterPro" id="IPR031168">
    <property type="entry name" value="G_TrmE"/>
</dbReference>
<dbReference type="InterPro" id="IPR018948">
    <property type="entry name" value="GTP-bd_TrmE_N"/>
</dbReference>
<protein>
    <recommendedName>
        <fullName evidence="5">TrmE-type G domain-containing protein</fullName>
    </recommendedName>
</protein>
<dbReference type="Gene3D" id="1.20.120.430">
    <property type="entry name" value="tRNA modification GTPase MnmE domain 2"/>
    <property type="match status" value="1"/>
</dbReference>
<gene>
    <name evidence="3" type="ORF">CDD80_2492</name>
</gene>
<feature type="domain" description="G" evidence="1">
    <location>
        <begin position="261"/>
        <end position="347"/>
    </location>
</feature>
<dbReference type="InterPro" id="IPR027266">
    <property type="entry name" value="TrmE/GcvT-like"/>
</dbReference>
<organism evidence="3 4">
    <name type="scientific">Ophiocordyceps camponoti-rufipedis</name>
    <dbReference type="NCBI Taxonomy" id="2004952"/>
    <lineage>
        <taxon>Eukaryota</taxon>
        <taxon>Fungi</taxon>
        <taxon>Dikarya</taxon>
        <taxon>Ascomycota</taxon>
        <taxon>Pezizomycotina</taxon>
        <taxon>Sordariomycetes</taxon>
        <taxon>Hypocreomycetidae</taxon>
        <taxon>Hypocreales</taxon>
        <taxon>Ophiocordycipitaceae</taxon>
        <taxon>Ophiocordyceps</taxon>
    </lineage>
</organism>
<dbReference type="PANTHER" id="PTHR42714">
    <property type="entry name" value="TRNA MODIFICATION GTPASE GTPBP3"/>
    <property type="match status" value="1"/>
</dbReference>
<evidence type="ECO:0008006" key="5">
    <source>
        <dbReference type="Google" id="ProtNLM"/>
    </source>
</evidence>